<dbReference type="GO" id="GO:0090201">
    <property type="term" value="P:negative regulation of release of cytochrome c from mitochondria"/>
    <property type="evidence" value="ECO:0000318"/>
    <property type="project" value="GO_Central"/>
</dbReference>
<dbReference type="PROSITE" id="PS50209">
    <property type="entry name" value="CARD"/>
    <property type="match status" value="1"/>
</dbReference>
<dbReference type="STRING" id="13616.ENSMODP00000007693"/>
<dbReference type="GO" id="GO:0089720">
    <property type="term" value="F:caspase binding"/>
    <property type="evidence" value="ECO:0000318"/>
    <property type="project" value="GO_Central"/>
</dbReference>
<dbReference type="SUPFAM" id="SSF47986">
    <property type="entry name" value="DEATH domain"/>
    <property type="match status" value="1"/>
</dbReference>
<feature type="domain" description="CARD" evidence="2">
    <location>
        <begin position="4"/>
        <end position="85"/>
    </location>
</feature>
<accession>F6ZSV6</accession>
<dbReference type="PANTHER" id="PTHR22797:SF37">
    <property type="entry name" value="NUCLEOLAR PROTEIN 3"/>
    <property type="match status" value="1"/>
</dbReference>
<dbReference type="HOGENOM" id="CLU_090015_0_0_1"/>
<dbReference type="CDD" id="cd01671">
    <property type="entry name" value="CARD"/>
    <property type="match status" value="1"/>
</dbReference>
<dbReference type="Ensembl" id="ENSMODT00000007848.3">
    <property type="protein sequence ID" value="ENSMODP00000007693.3"/>
    <property type="gene ID" value="ENSMODG00000006210.3"/>
</dbReference>
<dbReference type="InterPro" id="IPR001315">
    <property type="entry name" value="CARD"/>
</dbReference>
<keyword evidence="4" id="KW-1185">Reference proteome</keyword>
<organism evidence="3 4">
    <name type="scientific">Monodelphis domestica</name>
    <name type="common">Gray short-tailed opossum</name>
    <dbReference type="NCBI Taxonomy" id="13616"/>
    <lineage>
        <taxon>Eukaryota</taxon>
        <taxon>Metazoa</taxon>
        <taxon>Chordata</taxon>
        <taxon>Craniata</taxon>
        <taxon>Vertebrata</taxon>
        <taxon>Euteleostomi</taxon>
        <taxon>Mammalia</taxon>
        <taxon>Metatheria</taxon>
        <taxon>Didelphimorphia</taxon>
        <taxon>Didelphidae</taxon>
        <taxon>Monodelphis</taxon>
    </lineage>
</organism>
<evidence type="ECO:0000259" key="2">
    <source>
        <dbReference type="PROSITE" id="PS50209"/>
    </source>
</evidence>
<reference evidence="3 4" key="1">
    <citation type="journal article" date="2007" name="Nature">
        <title>Genome of the marsupial Monodelphis domestica reveals innovation in non-coding sequences.</title>
        <authorList>
            <person name="Mikkelsen T.S."/>
            <person name="Wakefield M.J."/>
            <person name="Aken B."/>
            <person name="Amemiya C.T."/>
            <person name="Chang J.L."/>
            <person name="Duke S."/>
            <person name="Garber M."/>
            <person name="Gentles A.J."/>
            <person name="Goodstadt L."/>
            <person name="Heger A."/>
            <person name="Jurka J."/>
            <person name="Kamal M."/>
            <person name="Mauceli E."/>
            <person name="Searle S.M."/>
            <person name="Sharpe T."/>
            <person name="Baker M.L."/>
            <person name="Batzer M.A."/>
            <person name="Benos P.V."/>
            <person name="Belov K."/>
            <person name="Clamp M."/>
            <person name="Cook A."/>
            <person name="Cuff J."/>
            <person name="Das R."/>
            <person name="Davidow L."/>
            <person name="Deakin J.E."/>
            <person name="Fazzari M.J."/>
            <person name="Glass J.L."/>
            <person name="Grabherr M."/>
            <person name="Greally J.M."/>
            <person name="Gu W."/>
            <person name="Hore T.A."/>
            <person name="Huttley G.A."/>
            <person name="Kleber M."/>
            <person name="Jirtle R.L."/>
            <person name="Koina E."/>
            <person name="Lee J.T."/>
            <person name="Mahony S."/>
            <person name="Marra M.A."/>
            <person name="Miller R.D."/>
            <person name="Nicholls R.D."/>
            <person name="Oda M."/>
            <person name="Papenfuss A.T."/>
            <person name="Parra Z.E."/>
            <person name="Pollock D.D."/>
            <person name="Ray D.A."/>
            <person name="Schein J.E."/>
            <person name="Speed T.P."/>
            <person name="Thompson K."/>
            <person name="VandeBerg J.L."/>
            <person name="Wade C.M."/>
            <person name="Walker J.A."/>
            <person name="Waters P.D."/>
            <person name="Webber C."/>
            <person name="Weidman J.R."/>
            <person name="Xie X."/>
            <person name="Zody M.C."/>
            <person name="Baldwin J."/>
            <person name="Abdouelleil A."/>
            <person name="Abdulkadir J."/>
            <person name="Abebe A."/>
            <person name="Abera B."/>
            <person name="Abreu J."/>
            <person name="Acer S.C."/>
            <person name="Aftuck L."/>
            <person name="Alexander A."/>
            <person name="An P."/>
            <person name="Anderson E."/>
            <person name="Anderson S."/>
            <person name="Arachi H."/>
            <person name="Azer M."/>
            <person name="Bachantsang P."/>
            <person name="Barry A."/>
            <person name="Bayul T."/>
            <person name="Berlin A."/>
            <person name="Bessette D."/>
            <person name="Bloom T."/>
            <person name="Bloom T."/>
            <person name="Boguslavskiy L."/>
            <person name="Bonnet C."/>
            <person name="Boukhgalter B."/>
            <person name="Bourzgui I."/>
            <person name="Brown A."/>
            <person name="Cahill P."/>
            <person name="Channer S."/>
            <person name="Cheshatsang Y."/>
            <person name="Chuda L."/>
            <person name="Citroen M."/>
            <person name="Collymore A."/>
            <person name="Cooke P."/>
            <person name="Costello M."/>
            <person name="D'Aco K."/>
            <person name="Daza R."/>
            <person name="De Haan G."/>
            <person name="DeGray S."/>
            <person name="DeMaso C."/>
            <person name="Dhargay N."/>
            <person name="Dooley K."/>
            <person name="Dooley E."/>
            <person name="Doricent M."/>
            <person name="Dorje P."/>
            <person name="Dorjee K."/>
            <person name="Dupes A."/>
            <person name="Elong R."/>
            <person name="Falk J."/>
            <person name="Farina A."/>
            <person name="Faro S."/>
            <person name="Ferguson D."/>
            <person name="Fisher S."/>
            <person name="Foley C.D."/>
            <person name="Franke A."/>
            <person name="Friedrich D."/>
            <person name="Gadbois L."/>
            <person name="Gearin G."/>
            <person name="Gearin C.R."/>
            <person name="Giannoukos G."/>
            <person name="Goode T."/>
            <person name="Graham J."/>
            <person name="Grandbois E."/>
            <person name="Grewal S."/>
            <person name="Gyaltsen K."/>
            <person name="Hafez N."/>
            <person name="Hagos B."/>
            <person name="Hall J."/>
            <person name="Henson C."/>
            <person name="Hollinger A."/>
            <person name="Honan T."/>
            <person name="Huard M.D."/>
            <person name="Hughes L."/>
            <person name="Hurhula B."/>
            <person name="Husby M.E."/>
            <person name="Kamat A."/>
            <person name="Kanga B."/>
            <person name="Kashin S."/>
            <person name="Khazanovich D."/>
            <person name="Kisner P."/>
            <person name="Lance K."/>
            <person name="Lara M."/>
            <person name="Lee W."/>
            <person name="Lennon N."/>
            <person name="Letendre F."/>
            <person name="LeVine R."/>
            <person name="Lipovsky A."/>
            <person name="Liu X."/>
            <person name="Liu J."/>
            <person name="Liu S."/>
            <person name="Lokyitsang T."/>
            <person name="Lokyitsang Y."/>
            <person name="Lubonja R."/>
            <person name="Lui A."/>
            <person name="MacDonald P."/>
            <person name="Magnisalis V."/>
            <person name="Maru K."/>
            <person name="Matthews C."/>
            <person name="McCusker W."/>
            <person name="McDonough S."/>
            <person name="Mehta T."/>
            <person name="Meldrim J."/>
            <person name="Meneus L."/>
            <person name="Mihai O."/>
            <person name="Mihalev A."/>
            <person name="Mihova T."/>
            <person name="Mittelman R."/>
            <person name="Mlenga V."/>
            <person name="Montmayeur A."/>
            <person name="Mulrain L."/>
            <person name="Navidi A."/>
            <person name="Naylor J."/>
            <person name="Negash T."/>
            <person name="Nguyen T."/>
            <person name="Nguyen N."/>
            <person name="Nicol R."/>
            <person name="Norbu C."/>
            <person name="Norbu N."/>
            <person name="Novod N."/>
            <person name="O'Neill B."/>
            <person name="Osman S."/>
            <person name="Markiewicz E."/>
            <person name="Oyono O.L."/>
            <person name="Patti C."/>
            <person name="Phunkhang P."/>
            <person name="Pierre F."/>
            <person name="Priest M."/>
            <person name="Raghuraman S."/>
            <person name="Rege F."/>
            <person name="Reyes R."/>
            <person name="Rise C."/>
            <person name="Rogov P."/>
            <person name="Ross K."/>
            <person name="Ryan E."/>
            <person name="Settipalli S."/>
            <person name="Shea T."/>
            <person name="Sherpa N."/>
            <person name="Shi L."/>
            <person name="Shih D."/>
            <person name="Sparrow T."/>
            <person name="Spaulding J."/>
            <person name="Stalker J."/>
            <person name="Stange-Thomann N."/>
            <person name="Stavropoulos S."/>
            <person name="Stone C."/>
            <person name="Strader C."/>
            <person name="Tesfaye S."/>
            <person name="Thomson T."/>
            <person name="Thoulutsang Y."/>
            <person name="Thoulutsang D."/>
            <person name="Topham K."/>
            <person name="Topping I."/>
            <person name="Tsamla T."/>
            <person name="Vassiliev H."/>
            <person name="Vo A."/>
            <person name="Wangchuk T."/>
            <person name="Wangdi T."/>
            <person name="Weiand M."/>
            <person name="Wilkinson J."/>
            <person name="Wilson A."/>
            <person name="Yadav S."/>
            <person name="Young G."/>
            <person name="Yu Q."/>
            <person name="Zembek L."/>
            <person name="Zhong D."/>
            <person name="Zimmer A."/>
            <person name="Zwirko Z."/>
            <person name="Jaffe D.B."/>
            <person name="Alvarez P."/>
            <person name="Brockman W."/>
            <person name="Butler J."/>
            <person name="Chin C."/>
            <person name="Gnerre S."/>
            <person name="MacCallum I."/>
            <person name="Graves J.A."/>
            <person name="Ponting C.P."/>
            <person name="Breen M."/>
            <person name="Samollow P.B."/>
            <person name="Lander E.S."/>
            <person name="Lindblad-Toh K."/>
        </authorList>
    </citation>
    <scope>NUCLEOTIDE SEQUENCE [LARGE SCALE GENOMIC DNA]</scope>
</reference>
<dbReference type="SMART" id="SM00114">
    <property type="entry name" value="CARD"/>
    <property type="match status" value="1"/>
</dbReference>
<dbReference type="GO" id="GO:0005123">
    <property type="term" value="F:death receptor binding"/>
    <property type="evidence" value="ECO:0000318"/>
    <property type="project" value="GO_Central"/>
</dbReference>
<dbReference type="GO" id="GO:0043027">
    <property type="term" value="F:cysteine-type endopeptidase inhibitor activity involved in apoptotic process"/>
    <property type="evidence" value="ECO:0000318"/>
    <property type="project" value="GO_Central"/>
</dbReference>
<dbReference type="InParanoid" id="F6ZSV6"/>
<dbReference type="Proteomes" id="UP000002280">
    <property type="component" value="Chromosome 1"/>
</dbReference>
<evidence type="ECO:0000256" key="1">
    <source>
        <dbReference type="SAM" id="MobiDB-lite"/>
    </source>
</evidence>
<dbReference type="GO" id="GO:2001237">
    <property type="term" value="P:negative regulation of extrinsic apoptotic signaling pathway"/>
    <property type="evidence" value="ECO:0000318"/>
    <property type="project" value="GO_Central"/>
</dbReference>
<dbReference type="AlphaFoldDB" id="F6ZSV6"/>
<dbReference type="FunCoup" id="F6ZSV6">
    <property type="interactions" value="260"/>
</dbReference>
<dbReference type="OMA" id="RDPYWNW"/>
<dbReference type="eggNOG" id="ENOG502SR4M">
    <property type="taxonomic scope" value="Eukaryota"/>
</dbReference>
<reference evidence="3" key="3">
    <citation type="submission" date="2025-09" db="UniProtKB">
        <authorList>
            <consortium name="Ensembl"/>
        </authorList>
    </citation>
    <scope>IDENTIFICATION</scope>
</reference>
<dbReference type="Bgee" id="ENSMODG00000006210">
    <property type="expression patterns" value="Expressed in skeletal muscle tissue and 9 other cell types or tissues"/>
</dbReference>
<dbReference type="Gene3D" id="1.10.533.10">
    <property type="entry name" value="Death Domain, Fas"/>
    <property type="match status" value="1"/>
</dbReference>
<dbReference type="GeneTree" id="ENSGT00510000049353"/>
<dbReference type="PANTHER" id="PTHR22797">
    <property type="entry name" value="CARD6/NUCLEOLAR PROTEIN 3"/>
    <property type="match status" value="1"/>
</dbReference>
<dbReference type="InterPro" id="IPR052685">
    <property type="entry name" value="Apoptosis_Repressor_CARD"/>
</dbReference>
<evidence type="ECO:0000313" key="3">
    <source>
        <dbReference type="Ensembl" id="ENSMODP00000007693.3"/>
    </source>
</evidence>
<feature type="compositionally biased region" description="Acidic residues" evidence="1">
    <location>
        <begin position="177"/>
        <end position="206"/>
    </location>
</feature>
<proteinExistence type="predicted"/>
<dbReference type="InterPro" id="IPR011029">
    <property type="entry name" value="DEATH-like_dom_sf"/>
</dbReference>
<evidence type="ECO:0000313" key="4">
    <source>
        <dbReference type="Proteomes" id="UP000002280"/>
    </source>
</evidence>
<dbReference type="GO" id="GO:0005739">
    <property type="term" value="C:mitochondrion"/>
    <property type="evidence" value="ECO:0000318"/>
    <property type="project" value="GO_Central"/>
</dbReference>
<feature type="region of interest" description="Disordered" evidence="1">
    <location>
        <begin position="151"/>
        <end position="221"/>
    </location>
</feature>
<reference evidence="3" key="2">
    <citation type="submission" date="2025-08" db="UniProtKB">
        <authorList>
            <consortium name="Ensembl"/>
        </authorList>
    </citation>
    <scope>IDENTIFICATION</scope>
</reference>
<protein>
    <recommendedName>
        <fullName evidence="2">CARD domain-containing protein</fullName>
    </recommendedName>
</protein>
<dbReference type="Pfam" id="PF00619">
    <property type="entry name" value="CARD"/>
    <property type="match status" value="1"/>
</dbReference>
<sequence length="279" mass="31957">MGNIQERPSELIQRERRRLVDTLKNDSRILLDGLFARGVIFVNEYESLDAMDDPERMVRKILLIVQQKGEFACQELLKCASEIHPNDSRDPYWNWKLTPEGYGHQRRRSHDSCWEGDRSTEYSAGGMCIGIPNPGEEDKPDDNEGQEILEVTEKDVPEDQETPKDPEPGSKAPENVELVEEPENDDFPGWDVEPESEQGDVEDEYEGATVVEGRSKGEIQREEEEWMKEECRTAPLPPWESLISQLISYLVSSRFLMEPTKMTTIPSYLPDEGGRPSLD</sequence>
<name>F6ZSV6_MONDO</name>
<dbReference type="GO" id="GO:2001243">
    <property type="term" value="P:negative regulation of intrinsic apoptotic signaling pathway"/>
    <property type="evidence" value="ECO:0000318"/>
    <property type="project" value="GO_Central"/>
</dbReference>
<feature type="compositionally biased region" description="Basic and acidic residues" evidence="1">
    <location>
        <begin position="151"/>
        <end position="168"/>
    </location>
</feature>